<dbReference type="Proteomes" id="UP000193648">
    <property type="component" value="Unassembled WGS sequence"/>
</dbReference>
<evidence type="ECO:0000313" key="2">
    <source>
        <dbReference type="Proteomes" id="UP000193648"/>
    </source>
</evidence>
<accession>A0A1Y2GI99</accession>
<reference evidence="1 2" key="1">
    <citation type="submission" date="2016-07" db="EMBL/GenBank/DDBJ databases">
        <title>Pervasive Adenine N6-methylation of Active Genes in Fungi.</title>
        <authorList>
            <consortium name="DOE Joint Genome Institute"/>
            <person name="Mondo S.J."/>
            <person name="Dannebaum R.O."/>
            <person name="Kuo R.C."/>
            <person name="Labutti K."/>
            <person name="Haridas S."/>
            <person name="Kuo A."/>
            <person name="Salamov A."/>
            <person name="Ahrendt S.R."/>
            <person name="Lipzen A."/>
            <person name="Sullivan W."/>
            <person name="Andreopoulos W.B."/>
            <person name="Clum A."/>
            <person name="Lindquist E."/>
            <person name="Daum C."/>
            <person name="Ramamoorthy G.K."/>
            <person name="Gryganskyi A."/>
            <person name="Culley D."/>
            <person name="Magnuson J.K."/>
            <person name="James T.Y."/>
            <person name="O'Malley M.A."/>
            <person name="Stajich J.E."/>
            <person name="Spatafora J.W."/>
            <person name="Visel A."/>
            <person name="Grigoriev I.V."/>
        </authorList>
    </citation>
    <scope>NUCLEOTIDE SEQUENCE [LARGE SCALE GENOMIC DNA]</scope>
    <source>
        <strain evidence="1 2">NRRL 3116</strain>
    </source>
</reference>
<dbReference type="AlphaFoldDB" id="A0A1Y2GI99"/>
<proteinExistence type="predicted"/>
<name>A0A1Y2GI99_9FUNG</name>
<keyword evidence="2" id="KW-1185">Reference proteome</keyword>
<protein>
    <submittedName>
        <fullName evidence="1">Uncharacterized protein</fullName>
    </submittedName>
</protein>
<sequence length="189" mass="21148">MGYFRLSPFRGDRGLGLSSRLVVKEARIPVECSDDEEVEQDLFDGLPQMVSVSREPGNDLVKSVLLKAEGKRKIHIGGSTAKVRRQNPMAAFVVNTLKGKVTNIDLEVCGHFRLSSYNSDRGTSISSRLIVPAARPLANEKESTDEDDKILNFLFVKIWILEREIKKKRLHSKGSPVRIMDVRLPSSSL</sequence>
<organism evidence="1 2">
    <name type="scientific">Lobosporangium transversale</name>
    <dbReference type="NCBI Taxonomy" id="64571"/>
    <lineage>
        <taxon>Eukaryota</taxon>
        <taxon>Fungi</taxon>
        <taxon>Fungi incertae sedis</taxon>
        <taxon>Mucoromycota</taxon>
        <taxon>Mortierellomycotina</taxon>
        <taxon>Mortierellomycetes</taxon>
        <taxon>Mortierellales</taxon>
        <taxon>Mortierellaceae</taxon>
        <taxon>Lobosporangium</taxon>
    </lineage>
</organism>
<dbReference type="RefSeq" id="XP_021878360.1">
    <property type="nucleotide sequence ID" value="XM_022026764.1"/>
</dbReference>
<dbReference type="EMBL" id="MCFF01000038">
    <property type="protein sequence ID" value="ORZ08277.1"/>
    <property type="molecule type" value="Genomic_DNA"/>
</dbReference>
<comment type="caution">
    <text evidence="1">The sequence shown here is derived from an EMBL/GenBank/DDBJ whole genome shotgun (WGS) entry which is preliminary data.</text>
</comment>
<dbReference type="OrthoDB" id="2428421at2759"/>
<dbReference type="InParanoid" id="A0A1Y2GI99"/>
<gene>
    <name evidence="1" type="ORF">BCR41DRAFT_373310</name>
</gene>
<dbReference type="GeneID" id="33568607"/>
<evidence type="ECO:0000313" key="1">
    <source>
        <dbReference type="EMBL" id="ORZ08277.1"/>
    </source>
</evidence>